<keyword evidence="4" id="KW-1185">Reference proteome</keyword>
<evidence type="ECO:0000256" key="2">
    <source>
        <dbReference type="SAM" id="MobiDB-lite"/>
    </source>
</evidence>
<accession>A0ABN8PG92</accession>
<dbReference type="Proteomes" id="UP001159405">
    <property type="component" value="Unassembled WGS sequence"/>
</dbReference>
<comment type="caution">
    <text evidence="3">The sequence shown here is derived from an EMBL/GenBank/DDBJ whole genome shotgun (WGS) entry which is preliminary data.</text>
</comment>
<reference evidence="3 4" key="1">
    <citation type="submission" date="2022-05" db="EMBL/GenBank/DDBJ databases">
        <authorList>
            <consortium name="Genoscope - CEA"/>
            <person name="William W."/>
        </authorList>
    </citation>
    <scope>NUCLEOTIDE SEQUENCE [LARGE SCALE GENOMIC DNA]</scope>
</reference>
<evidence type="ECO:0000313" key="3">
    <source>
        <dbReference type="EMBL" id="CAH3142510.1"/>
    </source>
</evidence>
<gene>
    <name evidence="3" type="ORF">PLOB_00042367</name>
</gene>
<proteinExistence type="predicted"/>
<feature type="compositionally biased region" description="Basic residues" evidence="2">
    <location>
        <begin position="107"/>
        <end position="119"/>
    </location>
</feature>
<protein>
    <recommendedName>
        <fullName evidence="5">CCHC-type domain-containing protein</fullName>
    </recommendedName>
</protein>
<feature type="coiled-coil region" evidence="1">
    <location>
        <begin position="45"/>
        <end position="72"/>
    </location>
</feature>
<organism evidence="3 4">
    <name type="scientific">Porites lobata</name>
    <dbReference type="NCBI Taxonomy" id="104759"/>
    <lineage>
        <taxon>Eukaryota</taxon>
        <taxon>Metazoa</taxon>
        <taxon>Cnidaria</taxon>
        <taxon>Anthozoa</taxon>
        <taxon>Hexacorallia</taxon>
        <taxon>Scleractinia</taxon>
        <taxon>Fungiina</taxon>
        <taxon>Poritidae</taxon>
        <taxon>Porites</taxon>
    </lineage>
</organism>
<feature type="region of interest" description="Disordered" evidence="2">
    <location>
        <begin position="106"/>
        <end position="126"/>
    </location>
</feature>
<name>A0ABN8PG92_9CNID</name>
<evidence type="ECO:0000313" key="4">
    <source>
        <dbReference type="Proteomes" id="UP001159405"/>
    </source>
</evidence>
<sequence length="224" mass="25584">LGERHRPKQDSPVLQKFAAYCQPLKNVPFERYKFYSRMQESGESYDHYRTALRQLAERRELLREKNLSLKKTDEICRSHETMVQQMRVVGDAVLSVADAGNVNAVSKKPKRGKRRRGRGSRNANTRRNSCEFCGREHDVAKRENCPAFGRSCSKCGKKNHFANVCFGHAPKPTTRTHPVHCFGDELSDEVFGNAEVGIWKLSSFSARYRSSVQCCPFASIQESH</sequence>
<feature type="non-terminal residue" evidence="3">
    <location>
        <position position="1"/>
    </location>
</feature>
<dbReference type="EMBL" id="CALNXK010000069">
    <property type="protein sequence ID" value="CAH3142510.1"/>
    <property type="molecule type" value="Genomic_DNA"/>
</dbReference>
<keyword evidence="1" id="KW-0175">Coiled coil</keyword>
<evidence type="ECO:0000256" key="1">
    <source>
        <dbReference type="SAM" id="Coils"/>
    </source>
</evidence>
<evidence type="ECO:0008006" key="5">
    <source>
        <dbReference type="Google" id="ProtNLM"/>
    </source>
</evidence>